<evidence type="ECO:0000256" key="2">
    <source>
        <dbReference type="ARBA" id="ARBA00010489"/>
    </source>
</evidence>
<keyword evidence="13" id="KW-1185">Reference proteome</keyword>
<feature type="compositionally biased region" description="Acidic residues" evidence="10">
    <location>
        <begin position="298"/>
        <end position="308"/>
    </location>
</feature>
<dbReference type="GO" id="GO:0003676">
    <property type="term" value="F:nucleic acid binding"/>
    <property type="evidence" value="ECO:0007669"/>
    <property type="project" value="InterPro"/>
</dbReference>
<protein>
    <recommendedName>
        <fullName evidence="3">RNA exonuclease 4</fullName>
    </recommendedName>
</protein>
<keyword evidence="7" id="KW-0269">Exonuclease</keyword>
<evidence type="ECO:0000256" key="5">
    <source>
        <dbReference type="ARBA" id="ARBA00022722"/>
    </source>
</evidence>
<comment type="function">
    <text evidence="9">Exoribonuclease involved in ribosome biosynthesis. Involved in the processing of ITS1, the internal transcribed spacer localized between the 18S and 5.8S rRNAs.</text>
</comment>
<keyword evidence="4" id="KW-0698">rRNA processing</keyword>
<dbReference type="GO" id="GO:0008408">
    <property type="term" value="F:3'-5' exonuclease activity"/>
    <property type="evidence" value="ECO:0007669"/>
    <property type="project" value="InterPro"/>
</dbReference>
<dbReference type="GO" id="GO:0006364">
    <property type="term" value="P:rRNA processing"/>
    <property type="evidence" value="ECO:0007669"/>
    <property type="project" value="UniProtKB-KW"/>
</dbReference>
<keyword evidence="5" id="KW-0540">Nuclease</keyword>
<dbReference type="InterPro" id="IPR047021">
    <property type="entry name" value="REXO1/3/4-like"/>
</dbReference>
<evidence type="ECO:0000256" key="6">
    <source>
        <dbReference type="ARBA" id="ARBA00022801"/>
    </source>
</evidence>
<dbReference type="SUPFAM" id="SSF53098">
    <property type="entry name" value="Ribonuclease H-like"/>
    <property type="match status" value="1"/>
</dbReference>
<evidence type="ECO:0000256" key="3">
    <source>
        <dbReference type="ARBA" id="ARBA00016937"/>
    </source>
</evidence>
<dbReference type="AlphaFoldDB" id="A0AAV5A483"/>
<dbReference type="PANTHER" id="PTHR12801">
    <property type="entry name" value="RNA EXONUCLEASE REXO1 / RECO3 FAMILY MEMBER-RELATED"/>
    <property type="match status" value="1"/>
</dbReference>
<comment type="similarity">
    <text evidence="2">Belongs to the REXO4 family.</text>
</comment>
<dbReference type="InterPro" id="IPR012337">
    <property type="entry name" value="RNaseH-like_sf"/>
</dbReference>
<proteinExistence type="inferred from homology"/>
<evidence type="ECO:0000313" key="12">
    <source>
        <dbReference type="EMBL" id="GJJ08247.1"/>
    </source>
</evidence>
<dbReference type="FunFam" id="3.30.420.10:FF:000007">
    <property type="entry name" value="Interferon-stimulated exonuclease gene 20"/>
    <property type="match status" value="1"/>
</dbReference>
<feature type="region of interest" description="Disordered" evidence="10">
    <location>
        <begin position="287"/>
        <end position="351"/>
    </location>
</feature>
<dbReference type="InterPro" id="IPR036397">
    <property type="entry name" value="RNaseH_sf"/>
</dbReference>
<accession>A0AAV5A483</accession>
<organism evidence="12 13">
    <name type="scientific">Clathrus columnatus</name>
    <dbReference type="NCBI Taxonomy" id="1419009"/>
    <lineage>
        <taxon>Eukaryota</taxon>
        <taxon>Fungi</taxon>
        <taxon>Dikarya</taxon>
        <taxon>Basidiomycota</taxon>
        <taxon>Agaricomycotina</taxon>
        <taxon>Agaricomycetes</taxon>
        <taxon>Phallomycetidae</taxon>
        <taxon>Phallales</taxon>
        <taxon>Clathraceae</taxon>
        <taxon>Clathrus</taxon>
    </lineage>
</organism>
<dbReference type="EMBL" id="BPWL01000003">
    <property type="protein sequence ID" value="GJJ08247.1"/>
    <property type="molecule type" value="Genomic_DNA"/>
</dbReference>
<evidence type="ECO:0000256" key="7">
    <source>
        <dbReference type="ARBA" id="ARBA00022839"/>
    </source>
</evidence>
<dbReference type="CDD" id="cd06144">
    <property type="entry name" value="REX4_like"/>
    <property type="match status" value="1"/>
</dbReference>
<dbReference type="GO" id="GO:0005634">
    <property type="term" value="C:nucleus"/>
    <property type="evidence" value="ECO:0007669"/>
    <property type="project" value="UniProtKB-SubCell"/>
</dbReference>
<evidence type="ECO:0000256" key="1">
    <source>
        <dbReference type="ARBA" id="ARBA00004123"/>
    </source>
</evidence>
<dbReference type="PANTHER" id="PTHR12801:SF45">
    <property type="entry name" value="RNA EXONUCLEASE 4"/>
    <property type="match status" value="1"/>
</dbReference>
<evidence type="ECO:0000256" key="8">
    <source>
        <dbReference type="ARBA" id="ARBA00023242"/>
    </source>
</evidence>
<evidence type="ECO:0000313" key="13">
    <source>
        <dbReference type="Proteomes" id="UP001050691"/>
    </source>
</evidence>
<evidence type="ECO:0000256" key="4">
    <source>
        <dbReference type="ARBA" id="ARBA00022552"/>
    </source>
</evidence>
<comment type="caution">
    <text evidence="12">The sequence shown here is derived from an EMBL/GenBank/DDBJ whole genome shotgun (WGS) entry which is preliminary data.</text>
</comment>
<evidence type="ECO:0000259" key="11">
    <source>
        <dbReference type="SMART" id="SM00479"/>
    </source>
</evidence>
<feature type="domain" description="Exonuclease" evidence="11">
    <location>
        <begin position="92"/>
        <end position="278"/>
    </location>
</feature>
<keyword evidence="8" id="KW-0539">Nucleus</keyword>
<dbReference type="Gene3D" id="3.30.420.10">
    <property type="entry name" value="Ribonuclease H-like superfamily/Ribonuclease H"/>
    <property type="match status" value="1"/>
</dbReference>
<dbReference type="InterPro" id="IPR037431">
    <property type="entry name" value="REX4_DEDDh_dom"/>
</dbReference>
<feature type="compositionally biased region" description="Low complexity" evidence="10">
    <location>
        <begin position="312"/>
        <end position="327"/>
    </location>
</feature>
<dbReference type="Pfam" id="PF00929">
    <property type="entry name" value="RNase_T"/>
    <property type="match status" value="1"/>
</dbReference>
<comment type="subcellular location">
    <subcellularLocation>
        <location evidence="1">Nucleus</location>
    </subcellularLocation>
</comment>
<dbReference type="InterPro" id="IPR013520">
    <property type="entry name" value="Ribonucl_H"/>
</dbReference>
<name>A0AAV5A483_9AGAM</name>
<reference evidence="12" key="1">
    <citation type="submission" date="2021-10" db="EMBL/GenBank/DDBJ databases">
        <title>De novo Genome Assembly of Clathrus columnatus (Basidiomycota, Fungi) Using Illumina and Nanopore Sequence Data.</title>
        <authorList>
            <person name="Ogiso-Tanaka E."/>
            <person name="Itagaki H."/>
            <person name="Hosoya T."/>
            <person name="Hosaka K."/>
        </authorList>
    </citation>
    <scope>NUCLEOTIDE SEQUENCE</scope>
    <source>
        <strain evidence="12">MO-923</strain>
    </source>
</reference>
<gene>
    <name evidence="12" type="ORF">Clacol_002457</name>
</gene>
<dbReference type="SMART" id="SM00479">
    <property type="entry name" value="EXOIII"/>
    <property type="match status" value="1"/>
</dbReference>
<keyword evidence="6" id="KW-0378">Hydrolase</keyword>
<evidence type="ECO:0000256" key="9">
    <source>
        <dbReference type="ARBA" id="ARBA00025599"/>
    </source>
</evidence>
<evidence type="ECO:0000256" key="10">
    <source>
        <dbReference type="SAM" id="MobiDB-lite"/>
    </source>
</evidence>
<sequence>MTTPSSNWLALKKKLVALEDDKRPKKRRKIEVVSETASLTSIAATGSSNIRKTTPLPPPPLIRGGNPDSIETLQRMVRGEETYAESHLLPGKYISMDCEMVGVAQGSGSKKSRRRNDDDESSLARVSIVNYYGVVLLDEFVRQRERVTDWRTAVSGVRPSDMTNAKPFAEVQKQVADLLKDRILVGHAVHNDLECLLLSHPQHMIRDTQFLAGRHGTLKQIAKAEESGDSVRRNKKWSLRNLVSYELSMQIQSGEHSSVTDARATMAVYRIHKKLWDKGFHHANIKKSAKTKRKLDEAMSDEGVEEEESPKPSKSLKGISSGLSVVVNRQRGSRKSKQVQMGTKNRKERNVAAEDGGIEKHTSISQLELVAHAFSFSSFMQGLTFQFPRWNTGIEAILLAQTILRCIKFKYQIAKNEFGLGFDNTAHHAQINYNKNPDISIWFGSKDY</sequence>
<dbReference type="Proteomes" id="UP001050691">
    <property type="component" value="Unassembled WGS sequence"/>
</dbReference>